<gene>
    <name evidence="3" type="ORF">DILT_LOCUS8822</name>
</gene>
<reference evidence="3 4" key="1">
    <citation type="submission" date="2018-11" db="EMBL/GenBank/DDBJ databases">
        <authorList>
            <consortium name="Pathogen Informatics"/>
        </authorList>
    </citation>
    <scope>NUCLEOTIDE SEQUENCE [LARGE SCALE GENOMIC DNA]</scope>
</reference>
<dbReference type="InterPro" id="IPR036116">
    <property type="entry name" value="FN3_sf"/>
</dbReference>
<dbReference type="InterPro" id="IPR013783">
    <property type="entry name" value="Ig-like_fold"/>
</dbReference>
<protein>
    <recommendedName>
        <fullName evidence="2">Fibronectin type-III domain-containing protein</fullName>
    </recommendedName>
</protein>
<keyword evidence="4" id="KW-1185">Reference proteome</keyword>
<dbReference type="Gene3D" id="2.60.40.10">
    <property type="entry name" value="Immunoglobulins"/>
    <property type="match status" value="1"/>
</dbReference>
<feature type="domain" description="Fibronectin type-III" evidence="2">
    <location>
        <begin position="114"/>
        <end position="202"/>
    </location>
</feature>
<organism evidence="3 4">
    <name type="scientific">Dibothriocephalus latus</name>
    <name type="common">Fish tapeworm</name>
    <name type="synonym">Diphyllobothrium latum</name>
    <dbReference type="NCBI Taxonomy" id="60516"/>
    <lineage>
        <taxon>Eukaryota</taxon>
        <taxon>Metazoa</taxon>
        <taxon>Spiralia</taxon>
        <taxon>Lophotrochozoa</taxon>
        <taxon>Platyhelminthes</taxon>
        <taxon>Cestoda</taxon>
        <taxon>Eucestoda</taxon>
        <taxon>Diphyllobothriidea</taxon>
        <taxon>Diphyllobothriidae</taxon>
        <taxon>Dibothriocephalus</taxon>
    </lineage>
</organism>
<dbReference type="EMBL" id="UYRU01055281">
    <property type="protein sequence ID" value="VDN12991.1"/>
    <property type="molecule type" value="Genomic_DNA"/>
</dbReference>
<dbReference type="InterPro" id="IPR003961">
    <property type="entry name" value="FN3_dom"/>
</dbReference>
<name>A0A3P7M3X9_DIBLA</name>
<dbReference type="OrthoDB" id="10253954at2759"/>
<evidence type="ECO:0000313" key="4">
    <source>
        <dbReference type="Proteomes" id="UP000281553"/>
    </source>
</evidence>
<dbReference type="CDD" id="cd00063">
    <property type="entry name" value="FN3"/>
    <property type="match status" value="1"/>
</dbReference>
<dbReference type="SMART" id="SM00060">
    <property type="entry name" value="FN3"/>
    <property type="match status" value="2"/>
</dbReference>
<dbReference type="InterPro" id="IPR050991">
    <property type="entry name" value="ECM_Regulatory_Proteins"/>
</dbReference>
<dbReference type="AlphaFoldDB" id="A0A3P7M3X9"/>
<dbReference type="Proteomes" id="UP000281553">
    <property type="component" value="Unassembled WGS sequence"/>
</dbReference>
<dbReference type="PANTHER" id="PTHR46708:SF2">
    <property type="entry name" value="FIBRONECTIN TYPE-III DOMAIN-CONTAINING PROTEIN"/>
    <property type="match status" value="1"/>
</dbReference>
<evidence type="ECO:0000259" key="2">
    <source>
        <dbReference type="PROSITE" id="PS50853"/>
    </source>
</evidence>
<dbReference type="SUPFAM" id="SSF49265">
    <property type="entry name" value="Fibronectin type III"/>
    <property type="match status" value="2"/>
</dbReference>
<dbReference type="Pfam" id="PF00041">
    <property type="entry name" value="fn3"/>
    <property type="match status" value="1"/>
</dbReference>
<dbReference type="PANTHER" id="PTHR46708">
    <property type="entry name" value="TENASCIN"/>
    <property type="match status" value="1"/>
</dbReference>
<evidence type="ECO:0000313" key="3">
    <source>
        <dbReference type="EMBL" id="VDN12991.1"/>
    </source>
</evidence>
<sequence>MPAITTHKQYVQLEGLDPHNFYRFTVYALWANGTPRDPYMDVDYTTPQKDDTLPTELTAKVLSSSSIRLNWKPATRSDRQRPRYTIECNLQPNQRYTTDETTYDMINLADVEKNPSDVVAEACSSTCIRLTWKAPKQSEGLDKFYTVITNSDYNNAQQTEKTTIDIEYLSPGTMYVFTVRSKSAWGFLYEPGGHASARTREGA</sequence>
<evidence type="ECO:0000256" key="1">
    <source>
        <dbReference type="ARBA" id="ARBA00022737"/>
    </source>
</evidence>
<dbReference type="PROSITE" id="PS50853">
    <property type="entry name" value="FN3"/>
    <property type="match status" value="1"/>
</dbReference>
<proteinExistence type="predicted"/>
<keyword evidence="1" id="KW-0677">Repeat</keyword>
<accession>A0A3P7M3X9</accession>